<sequence>MPPARSLTSPVRSSRPALARLLRQATALIVGIALLAGCDGSATRPSPEQTRRTLERLMPRHVKERAAWAQDIQAAFAALDLDPSHSNLCAVIAVTDQESNFSPQPKVPGLGRIARKEIEARAERKHVPLFLVRAALQLESPDGRTWDQRIAAVETEKELSDLFEELIAKVPLGRRLLADANPVRTGGPMQVSIAFAEAHADDRAYPFAHAGSIRHEVFTRRGGMYFGIAHLLDYPASYEKPIHRFADFNAGRYASRNAAFQNAVSVATGIPLDLDGDLIRHRRQKGSDGIGDTERAVRTLAPKLGMDAAQIRRALSNAHRHDFEDSALYTRVFEIADKRKGKPLPRAMLPRIRLESPKITRRLTTAWFANRVDKRYRDCIARVPR</sequence>
<protein>
    <submittedName>
        <fullName evidence="1">DUF1615 domain-containing protein</fullName>
    </submittedName>
</protein>
<dbReference type="InterPro" id="IPR011673">
    <property type="entry name" value="DUF1615"/>
</dbReference>
<dbReference type="EMBL" id="JBHTIF010000001">
    <property type="protein sequence ID" value="MFD0725935.1"/>
    <property type="molecule type" value="Genomic_DNA"/>
</dbReference>
<reference evidence="2" key="1">
    <citation type="journal article" date="2019" name="Int. J. Syst. Evol. Microbiol.">
        <title>The Global Catalogue of Microorganisms (GCM) 10K type strain sequencing project: providing services to taxonomists for standard genome sequencing and annotation.</title>
        <authorList>
            <consortium name="The Broad Institute Genomics Platform"/>
            <consortium name="The Broad Institute Genome Sequencing Center for Infectious Disease"/>
            <person name="Wu L."/>
            <person name="Ma J."/>
        </authorList>
    </citation>
    <scope>NUCLEOTIDE SEQUENCE [LARGE SCALE GENOMIC DNA]</scope>
    <source>
        <strain evidence="2">CCUG 55585</strain>
    </source>
</reference>
<dbReference type="Pfam" id="PF07759">
    <property type="entry name" value="DUF1615"/>
    <property type="match status" value="1"/>
</dbReference>
<evidence type="ECO:0000313" key="1">
    <source>
        <dbReference type="EMBL" id="MFD0725935.1"/>
    </source>
</evidence>
<evidence type="ECO:0000313" key="2">
    <source>
        <dbReference type="Proteomes" id="UP001597110"/>
    </source>
</evidence>
<keyword evidence="2" id="KW-1185">Reference proteome</keyword>
<proteinExistence type="predicted"/>
<name>A0ABW2YCC4_9GAMM</name>
<dbReference type="Proteomes" id="UP001597110">
    <property type="component" value="Unassembled WGS sequence"/>
</dbReference>
<organism evidence="1 2">
    <name type="scientific">Lysobacter brunescens</name>
    <dbReference type="NCBI Taxonomy" id="262323"/>
    <lineage>
        <taxon>Bacteria</taxon>
        <taxon>Pseudomonadati</taxon>
        <taxon>Pseudomonadota</taxon>
        <taxon>Gammaproteobacteria</taxon>
        <taxon>Lysobacterales</taxon>
        <taxon>Lysobacteraceae</taxon>
        <taxon>Lysobacter</taxon>
    </lineage>
</organism>
<comment type="caution">
    <text evidence="1">The sequence shown here is derived from an EMBL/GenBank/DDBJ whole genome shotgun (WGS) entry which is preliminary data.</text>
</comment>
<gene>
    <name evidence="1" type="ORF">ACFQ0E_10025</name>
</gene>
<dbReference type="RefSeq" id="WP_386823511.1">
    <property type="nucleotide sequence ID" value="NZ_JBHTIF010000001.1"/>
</dbReference>
<accession>A0ABW2YCC4</accession>